<organism evidence="1 2">
    <name type="scientific">Marchantia polymorpha</name>
    <name type="common">Common liverwort</name>
    <name type="synonym">Marchantia aquatica</name>
    <dbReference type="NCBI Taxonomy" id="3197"/>
    <lineage>
        <taxon>Eukaryota</taxon>
        <taxon>Viridiplantae</taxon>
        <taxon>Streptophyta</taxon>
        <taxon>Embryophyta</taxon>
        <taxon>Marchantiophyta</taxon>
        <taxon>Marchantiopsida</taxon>
        <taxon>Marchantiidae</taxon>
        <taxon>Marchantiales</taxon>
        <taxon>Marchantiaceae</taxon>
        <taxon>Marchantia</taxon>
    </lineage>
</organism>
<protein>
    <submittedName>
        <fullName evidence="1">Uncharacterized protein</fullName>
    </submittedName>
</protein>
<proteinExistence type="predicted"/>
<dbReference type="EMBL" id="KZ772698">
    <property type="protein sequence ID" value="PTQ43103.1"/>
    <property type="molecule type" value="Genomic_DNA"/>
</dbReference>
<reference evidence="2" key="1">
    <citation type="journal article" date="2017" name="Cell">
        <title>Insights into land plant evolution garnered from the Marchantia polymorpha genome.</title>
        <authorList>
            <person name="Bowman J.L."/>
            <person name="Kohchi T."/>
            <person name="Yamato K.T."/>
            <person name="Jenkins J."/>
            <person name="Shu S."/>
            <person name="Ishizaki K."/>
            <person name="Yamaoka S."/>
            <person name="Nishihama R."/>
            <person name="Nakamura Y."/>
            <person name="Berger F."/>
            <person name="Adam C."/>
            <person name="Aki S.S."/>
            <person name="Althoff F."/>
            <person name="Araki T."/>
            <person name="Arteaga-Vazquez M.A."/>
            <person name="Balasubrmanian S."/>
            <person name="Barry K."/>
            <person name="Bauer D."/>
            <person name="Boehm C.R."/>
            <person name="Briginshaw L."/>
            <person name="Caballero-Perez J."/>
            <person name="Catarino B."/>
            <person name="Chen F."/>
            <person name="Chiyoda S."/>
            <person name="Chovatia M."/>
            <person name="Davies K.M."/>
            <person name="Delmans M."/>
            <person name="Demura T."/>
            <person name="Dierschke T."/>
            <person name="Dolan L."/>
            <person name="Dorantes-Acosta A.E."/>
            <person name="Eklund D.M."/>
            <person name="Florent S.N."/>
            <person name="Flores-Sandoval E."/>
            <person name="Fujiyama A."/>
            <person name="Fukuzawa H."/>
            <person name="Galik B."/>
            <person name="Grimanelli D."/>
            <person name="Grimwood J."/>
            <person name="Grossniklaus U."/>
            <person name="Hamada T."/>
            <person name="Haseloff J."/>
            <person name="Hetherington A.J."/>
            <person name="Higo A."/>
            <person name="Hirakawa Y."/>
            <person name="Hundley H.N."/>
            <person name="Ikeda Y."/>
            <person name="Inoue K."/>
            <person name="Inoue S.I."/>
            <person name="Ishida S."/>
            <person name="Jia Q."/>
            <person name="Kakita M."/>
            <person name="Kanazawa T."/>
            <person name="Kawai Y."/>
            <person name="Kawashima T."/>
            <person name="Kennedy M."/>
            <person name="Kinose K."/>
            <person name="Kinoshita T."/>
            <person name="Kohara Y."/>
            <person name="Koide E."/>
            <person name="Komatsu K."/>
            <person name="Kopischke S."/>
            <person name="Kubo M."/>
            <person name="Kyozuka J."/>
            <person name="Lagercrantz U."/>
            <person name="Lin S.S."/>
            <person name="Lindquist E."/>
            <person name="Lipzen A.M."/>
            <person name="Lu C.W."/>
            <person name="De Luna E."/>
            <person name="Martienssen R.A."/>
            <person name="Minamino N."/>
            <person name="Mizutani M."/>
            <person name="Mizutani M."/>
            <person name="Mochizuki N."/>
            <person name="Monte I."/>
            <person name="Mosher R."/>
            <person name="Nagasaki H."/>
            <person name="Nakagami H."/>
            <person name="Naramoto S."/>
            <person name="Nishitani K."/>
            <person name="Ohtani M."/>
            <person name="Okamoto T."/>
            <person name="Okumura M."/>
            <person name="Phillips J."/>
            <person name="Pollak B."/>
            <person name="Reinders A."/>
            <person name="Rovekamp M."/>
            <person name="Sano R."/>
            <person name="Sawa S."/>
            <person name="Schmid M.W."/>
            <person name="Shirakawa M."/>
            <person name="Solano R."/>
            <person name="Spunde A."/>
            <person name="Suetsugu N."/>
            <person name="Sugano S."/>
            <person name="Sugiyama A."/>
            <person name="Sun R."/>
            <person name="Suzuki Y."/>
            <person name="Takenaka M."/>
            <person name="Takezawa D."/>
            <person name="Tomogane H."/>
            <person name="Tsuzuki M."/>
            <person name="Ueda T."/>
            <person name="Umeda M."/>
            <person name="Ward J.M."/>
            <person name="Watanabe Y."/>
            <person name="Yazaki K."/>
            <person name="Yokoyama R."/>
            <person name="Yoshitake Y."/>
            <person name="Yotsui I."/>
            <person name="Zachgo S."/>
            <person name="Schmutz J."/>
        </authorList>
    </citation>
    <scope>NUCLEOTIDE SEQUENCE [LARGE SCALE GENOMIC DNA]</scope>
    <source>
        <strain evidence="2">Tak-1</strain>
    </source>
</reference>
<dbReference type="Gramene" id="Mp2g13640.1">
    <property type="protein sequence ID" value="Mp2g13640.1.cds1"/>
    <property type="gene ID" value="Mp2g13640"/>
</dbReference>
<sequence length="113" mass="12934">MMIKSFTLYITVVGSSKRAMIDSETHCFASDAKMVNLVKCKLTREVEVFAAISGCAVSDCQLTMRNFPCLFVKDQLESFDCCCYVERAYVGIFFLLPWPVKRSLQILQMWSCF</sequence>
<dbReference type="AlphaFoldDB" id="A0A2R6XAG7"/>
<evidence type="ECO:0000313" key="2">
    <source>
        <dbReference type="Proteomes" id="UP000244005"/>
    </source>
</evidence>
<gene>
    <name evidence="1" type="ORF">MARPO_0026s0007</name>
</gene>
<dbReference type="Proteomes" id="UP000244005">
    <property type="component" value="Unassembled WGS sequence"/>
</dbReference>
<name>A0A2R6XAG7_MARPO</name>
<evidence type="ECO:0000313" key="1">
    <source>
        <dbReference type="EMBL" id="PTQ43103.1"/>
    </source>
</evidence>
<keyword evidence="2" id="KW-1185">Reference proteome</keyword>
<accession>A0A2R6XAG7</accession>